<comment type="caution">
    <text evidence="4">The sequence shown here is derived from an EMBL/GenBank/DDBJ whole genome shotgun (WGS) entry which is preliminary data.</text>
</comment>
<protein>
    <recommendedName>
        <fullName evidence="2">GTP cyclohydrolase 1 type 2 homolog</fullName>
    </recommendedName>
</protein>
<dbReference type="GO" id="GO:0046872">
    <property type="term" value="F:metal ion binding"/>
    <property type="evidence" value="ECO:0007669"/>
    <property type="project" value="UniProtKB-KW"/>
</dbReference>
<name>A0A9D0Z5R0_9FIRM</name>
<accession>A0A9D0Z5R0</accession>
<dbReference type="Pfam" id="PF01784">
    <property type="entry name" value="DUF34_NIF3"/>
    <property type="match status" value="1"/>
</dbReference>
<gene>
    <name evidence="4" type="ORF">IAA67_03525</name>
</gene>
<dbReference type="InterPro" id="IPR002678">
    <property type="entry name" value="DUF34/NIF3"/>
</dbReference>
<sequence length="284" mass="32132">MKHCDVIDKILAYHPNLEHYHGCDEYKAGNPDDTCTGIVSALVPTVEVIRKTAALGCNLLITHEPISYQTPDFPAWRGSYPNRVFEEKEQLLRETGITVWRDHDHMHAHRPDSIFTGVIHGLGWDDYYRPMSGLGVFPITLPETTVGDLGRYLKEKLSLHGLRYMGNPADKISKVALVGHLFPNCFMPEGVGDDGYYHDYAMEIIRLMEEEGVQAIIPGEIIEWTVLAYIRDGIAQGKPMACYNVGHFNWEELGMQYAVDWIGELVDHQVPVHYVPTGDAFSYL</sequence>
<evidence type="ECO:0000256" key="3">
    <source>
        <dbReference type="PIRSR" id="PIRSR602678-1"/>
    </source>
</evidence>
<evidence type="ECO:0000313" key="4">
    <source>
        <dbReference type="EMBL" id="HIQ69385.1"/>
    </source>
</evidence>
<dbReference type="SUPFAM" id="SSF102705">
    <property type="entry name" value="NIF3 (NGG1p interacting factor 3)-like"/>
    <property type="match status" value="1"/>
</dbReference>
<evidence type="ECO:0000256" key="1">
    <source>
        <dbReference type="ARBA" id="ARBA00006964"/>
    </source>
</evidence>
<reference evidence="4" key="2">
    <citation type="journal article" date="2021" name="PeerJ">
        <title>Extensive microbial diversity within the chicken gut microbiome revealed by metagenomics and culture.</title>
        <authorList>
            <person name="Gilroy R."/>
            <person name="Ravi A."/>
            <person name="Getino M."/>
            <person name="Pursley I."/>
            <person name="Horton D.L."/>
            <person name="Alikhan N.F."/>
            <person name="Baker D."/>
            <person name="Gharbi K."/>
            <person name="Hall N."/>
            <person name="Watson M."/>
            <person name="Adriaenssens E.M."/>
            <person name="Foster-Nyarko E."/>
            <person name="Jarju S."/>
            <person name="Secka A."/>
            <person name="Antonio M."/>
            <person name="Oren A."/>
            <person name="Chaudhuri R.R."/>
            <person name="La Ragione R."/>
            <person name="Hildebrand F."/>
            <person name="Pallen M.J."/>
        </authorList>
    </citation>
    <scope>NUCLEOTIDE SEQUENCE</scope>
    <source>
        <strain evidence="4">ChiSjej2B20-13462</strain>
    </source>
</reference>
<dbReference type="Gene3D" id="3.40.1390.30">
    <property type="entry name" value="NIF3 (NGG1p interacting factor 3)-like"/>
    <property type="match status" value="1"/>
</dbReference>
<evidence type="ECO:0000313" key="5">
    <source>
        <dbReference type="Proteomes" id="UP000886874"/>
    </source>
</evidence>
<dbReference type="EMBL" id="DVFN01000055">
    <property type="protein sequence ID" value="HIQ69385.1"/>
    <property type="molecule type" value="Genomic_DNA"/>
</dbReference>
<evidence type="ECO:0000256" key="2">
    <source>
        <dbReference type="ARBA" id="ARBA00022112"/>
    </source>
</evidence>
<keyword evidence="3" id="KW-0479">Metal-binding</keyword>
<feature type="binding site" evidence="3">
    <location>
        <position position="63"/>
    </location>
    <ligand>
        <name>a divalent metal cation</name>
        <dbReference type="ChEBI" id="CHEBI:60240"/>
        <label>1</label>
    </ligand>
</feature>
<comment type="similarity">
    <text evidence="1">Belongs to the GTP cyclohydrolase I type 2/NIF3 family.</text>
</comment>
<reference evidence="4" key="1">
    <citation type="submission" date="2020-10" db="EMBL/GenBank/DDBJ databases">
        <authorList>
            <person name="Gilroy R."/>
        </authorList>
    </citation>
    <scope>NUCLEOTIDE SEQUENCE</scope>
    <source>
        <strain evidence="4">ChiSjej2B20-13462</strain>
    </source>
</reference>
<dbReference type="Proteomes" id="UP000886874">
    <property type="component" value="Unassembled WGS sequence"/>
</dbReference>
<proteinExistence type="inferred from homology"/>
<dbReference type="AlphaFoldDB" id="A0A9D0Z5R0"/>
<organism evidence="4 5">
    <name type="scientific">Candidatus Avoscillospira stercorigallinarum</name>
    <dbReference type="NCBI Taxonomy" id="2840708"/>
    <lineage>
        <taxon>Bacteria</taxon>
        <taxon>Bacillati</taxon>
        <taxon>Bacillota</taxon>
        <taxon>Clostridia</taxon>
        <taxon>Eubacteriales</taxon>
        <taxon>Oscillospiraceae</taxon>
        <taxon>Oscillospiraceae incertae sedis</taxon>
        <taxon>Candidatus Avoscillospira</taxon>
    </lineage>
</organism>
<dbReference type="InterPro" id="IPR036069">
    <property type="entry name" value="DUF34/NIF3_sf"/>
</dbReference>